<name>A0ABY7DP61_MYAAR</name>
<feature type="compositionally biased region" description="Basic and acidic residues" evidence="1">
    <location>
        <begin position="150"/>
        <end position="186"/>
    </location>
</feature>
<dbReference type="Proteomes" id="UP001164746">
    <property type="component" value="Chromosome 3"/>
</dbReference>
<protein>
    <recommendedName>
        <fullName evidence="4">Mitochondria-eating protein C-terminal domain-containing protein</fullName>
    </recommendedName>
</protein>
<evidence type="ECO:0000313" key="2">
    <source>
        <dbReference type="EMBL" id="WAQ98140.1"/>
    </source>
</evidence>
<accession>A0ABY7DP61</accession>
<feature type="region of interest" description="Disordered" evidence="1">
    <location>
        <begin position="108"/>
        <end position="186"/>
    </location>
</feature>
<evidence type="ECO:0008006" key="4">
    <source>
        <dbReference type="Google" id="ProtNLM"/>
    </source>
</evidence>
<feature type="compositionally biased region" description="Basic and acidic residues" evidence="1">
    <location>
        <begin position="108"/>
        <end position="118"/>
    </location>
</feature>
<proteinExistence type="predicted"/>
<feature type="compositionally biased region" description="Polar residues" evidence="1">
    <location>
        <begin position="137"/>
        <end position="149"/>
    </location>
</feature>
<keyword evidence="3" id="KW-1185">Reference proteome</keyword>
<evidence type="ECO:0000313" key="3">
    <source>
        <dbReference type="Proteomes" id="UP001164746"/>
    </source>
</evidence>
<sequence length="467" mass="53843">MAYTFTAFIKQVVTGLLTYFLFRLAFHIWTTALPGAGFGRSLLFTEVNDDQLLASVNTCEMFQEETVDDARPRVTLVGFKRLRRFWCRSGSYDVAEDEPKATRITFKKEYTLEEHEQEGATGEGHQTQTRDRPTPFDRSQNQPVSQPKLNTKEEGVIDSKQTLNDRHLKEEQLRRENEKKDSEDEIKDLKQENRKLEREKEEALLRLSELVSLKLRDNNPDIVDLSDAYRPTKLAEMFSELYDNEWTAAFIVMEENGFKDRQTIDFLLDVLMSLPNNDKVKKSLKDARKAVIPNLVPEMEQKFRVMIGEKCKDVTLCLTLSTNAFMQYVATCIKLCLLMNANDPPVVISYPGWVSCEKRSDSTEGIDNQNMAQSDGSSTDTQEEKGNASSTEAMETQRFSKDLFKEYTKRGKFVKFYVWPVVYLHEKGPLLAKGIAQGTEENIDCDQRWEWYKESDSNDLDGINCVF</sequence>
<feature type="compositionally biased region" description="Polar residues" evidence="1">
    <location>
        <begin position="363"/>
        <end position="380"/>
    </location>
</feature>
<gene>
    <name evidence="2" type="ORF">MAR_022513</name>
</gene>
<dbReference type="EMBL" id="CP111014">
    <property type="protein sequence ID" value="WAQ98140.1"/>
    <property type="molecule type" value="Genomic_DNA"/>
</dbReference>
<dbReference type="CDD" id="cd22249">
    <property type="entry name" value="UDM1_RNF168_RNF169-like"/>
    <property type="match status" value="1"/>
</dbReference>
<feature type="region of interest" description="Disordered" evidence="1">
    <location>
        <begin position="361"/>
        <end position="394"/>
    </location>
</feature>
<organism evidence="2 3">
    <name type="scientific">Mya arenaria</name>
    <name type="common">Soft-shell clam</name>
    <dbReference type="NCBI Taxonomy" id="6604"/>
    <lineage>
        <taxon>Eukaryota</taxon>
        <taxon>Metazoa</taxon>
        <taxon>Spiralia</taxon>
        <taxon>Lophotrochozoa</taxon>
        <taxon>Mollusca</taxon>
        <taxon>Bivalvia</taxon>
        <taxon>Autobranchia</taxon>
        <taxon>Heteroconchia</taxon>
        <taxon>Euheterodonta</taxon>
        <taxon>Imparidentia</taxon>
        <taxon>Neoheterodontei</taxon>
        <taxon>Myida</taxon>
        <taxon>Myoidea</taxon>
        <taxon>Myidae</taxon>
        <taxon>Mya</taxon>
    </lineage>
</organism>
<reference evidence="2" key="1">
    <citation type="submission" date="2022-11" db="EMBL/GenBank/DDBJ databases">
        <title>Centuries of genome instability and evolution in soft-shell clam transmissible cancer (bioRxiv).</title>
        <authorList>
            <person name="Hart S.F.M."/>
            <person name="Yonemitsu M.A."/>
            <person name="Giersch R.M."/>
            <person name="Beal B.F."/>
            <person name="Arriagada G."/>
            <person name="Davis B.W."/>
            <person name="Ostrander E.A."/>
            <person name="Goff S.P."/>
            <person name="Metzger M.J."/>
        </authorList>
    </citation>
    <scope>NUCLEOTIDE SEQUENCE</scope>
    <source>
        <strain evidence="2">MELC-2E11</strain>
        <tissue evidence="2">Siphon/mantle</tissue>
    </source>
</reference>
<evidence type="ECO:0000256" key="1">
    <source>
        <dbReference type="SAM" id="MobiDB-lite"/>
    </source>
</evidence>